<dbReference type="Proteomes" id="UP000249913">
    <property type="component" value="Unassembled WGS sequence"/>
</dbReference>
<evidence type="ECO:0000256" key="2">
    <source>
        <dbReference type="ARBA" id="ARBA00022598"/>
    </source>
</evidence>
<dbReference type="Gene3D" id="3.90.190.20">
    <property type="entry name" value="Mur ligase, C-terminal domain"/>
    <property type="match status" value="1"/>
</dbReference>
<evidence type="ECO:0000256" key="7">
    <source>
        <dbReference type="ARBA" id="ARBA00023316"/>
    </source>
</evidence>
<keyword evidence="4" id="KW-0067">ATP-binding</keyword>
<dbReference type="AlphaFoldDB" id="A0A2X2M0D8"/>
<gene>
    <name evidence="8" type="primary">murD_1</name>
    <name evidence="8" type="ORF">NCTC7878_01956</name>
</gene>
<evidence type="ECO:0000256" key="3">
    <source>
        <dbReference type="ARBA" id="ARBA00022741"/>
    </source>
</evidence>
<keyword evidence="7" id="KW-0961">Cell wall biogenesis/degradation</keyword>
<evidence type="ECO:0000256" key="6">
    <source>
        <dbReference type="ARBA" id="ARBA00022984"/>
    </source>
</evidence>
<keyword evidence="2 8" id="KW-0436">Ligase</keyword>
<dbReference type="GO" id="GO:0008764">
    <property type="term" value="F:UDP-N-acetylmuramoylalanine-D-glutamate ligase activity"/>
    <property type="evidence" value="ECO:0007669"/>
    <property type="project" value="UniProtKB-EC"/>
</dbReference>
<dbReference type="InterPro" id="IPR036615">
    <property type="entry name" value="Mur_ligase_C_dom_sf"/>
</dbReference>
<dbReference type="EC" id="6.3.2.9" evidence="8"/>
<dbReference type="PANTHER" id="PTHR43692">
    <property type="entry name" value="UDP-N-ACETYLMURAMOYLALANINE--D-GLUTAMATE LIGASE"/>
    <property type="match status" value="1"/>
</dbReference>
<evidence type="ECO:0000313" key="9">
    <source>
        <dbReference type="Proteomes" id="UP000249913"/>
    </source>
</evidence>
<organism evidence="8 9">
    <name type="scientific">Staphylococcus aureus</name>
    <dbReference type="NCBI Taxonomy" id="1280"/>
    <lineage>
        <taxon>Bacteria</taxon>
        <taxon>Bacillati</taxon>
        <taxon>Bacillota</taxon>
        <taxon>Bacilli</taxon>
        <taxon>Bacillales</taxon>
        <taxon>Staphylococcaceae</taxon>
        <taxon>Staphylococcus</taxon>
    </lineage>
</organism>
<dbReference type="GO" id="GO:0071555">
    <property type="term" value="P:cell wall organization"/>
    <property type="evidence" value="ECO:0007669"/>
    <property type="project" value="UniProtKB-KW"/>
</dbReference>
<dbReference type="InterPro" id="IPR005762">
    <property type="entry name" value="MurD"/>
</dbReference>
<protein>
    <submittedName>
        <fullName evidence="8">UDP-N-acetylmuramoylalanine--D-glutamate ligase</fullName>
        <ecNumber evidence="8">6.3.2.9</ecNumber>
    </submittedName>
</protein>
<dbReference type="PANTHER" id="PTHR43692:SF1">
    <property type="entry name" value="UDP-N-ACETYLMURAMOYLALANINE--D-GLUTAMATE LIGASE"/>
    <property type="match status" value="1"/>
</dbReference>
<keyword evidence="6" id="KW-0573">Peptidoglycan synthesis</keyword>
<evidence type="ECO:0000256" key="5">
    <source>
        <dbReference type="ARBA" id="ARBA00022960"/>
    </source>
</evidence>
<dbReference type="GO" id="GO:0009252">
    <property type="term" value="P:peptidoglycan biosynthetic process"/>
    <property type="evidence" value="ECO:0007669"/>
    <property type="project" value="UniProtKB-KW"/>
</dbReference>
<keyword evidence="5" id="KW-0133">Cell shape</keyword>
<dbReference type="EMBL" id="UAUX01000008">
    <property type="protein sequence ID" value="SPZ98559.1"/>
    <property type="molecule type" value="Genomic_DNA"/>
</dbReference>
<evidence type="ECO:0000256" key="4">
    <source>
        <dbReference type="ARBA" id="ARBA00022840"/>
    </source>
</evidence>
<dbReference type="GO" id="GO:0005737">
    <property type="term" value="C:cytoplasm"/>
    <property type="evidence" value="ECO:0007669"/>
    <property type="project" value="InterPro"/>
</dbReference>
<dbReference type="SUPFAM" id="SSF53244">
    <property type="entry name" value="MurD-like peptide ligases, peptide-binding domain"/>
    <property type="match status" value="1"/>
</dbReference>
<keyword evidence="3" id="KW-0547">Nucleotide-binding</keyword>
<sequence>MDRGNEFDELIPYMENVRAMVVFGQTKAKFAKLGNSQGKSVIEANNVEDAVDKVQDIIEPNDVVLLSPACASWDQYSTLKSVERNLLKDSVPIYHLIKGCEY</sequence>
<dbReference type="GO" id="GO:0051301">
    <property type="term" value="P:cell division"/>
    <property type="evidence" value="ECO:0007669"/>
    <property type="project" value="InterPro"/>
</dbReference>
<dbReference type="GO" id="GO:0008360">
    <property type="term" value="P:regulation of cell shape"/>
    <property type="evidence" value="ECO:0007669"/>
    <property type="project" value="UniProtKB-KW"/>
</dbReference>
<name>A0A2X2M0D8_STAAU</name>
<evidence type="ECO:0000256" key="1">
    <source>
        <dbReference type="ARBA" id="ARBA00022490"/>
    </source>
</evidence>
<proteinExistence type="predicted"/>
<reference evidence="8 9" key="1">
    <citation type="submission" date="2018-06" db="EMBL/GenBank/DDBJ databases">
        <authorList>
            <consortium name="Pathogen Informatics"/>
            <person name="Doyle S."/>
        </authorList>
    </citation>
    <scope>NUCLEOTIDE SEQUENCE [LARGE SCALE GENOMIC DNA]</scope>
    <source>
        <strain evidence="8 9">NCTC7878</strain>
    </source>
</reference>
<keyword evidence="1" id="KW-0963">Cytoplasm</keyword>
<dbReference type="GO" id="GO:0005524">
    <property type="term" value="F:ATP binding"/>
    <property type="evidence" value="ECO:0007669"/>
    <property type="project" value="UniProtKB-KW"/>
</dbReference>
<accession>A0A2X2M0D8</accession>
<evidence type="ECO:0000313" key="8">
    <source>
        <dbReference type="EMBL" id="SPZ98559.1"/>
    </source>
</evidence>